<keyword evidence="2 8" id="KW-0819">tRNA processing</keyword>
<comment type="subunit">
    <text evidence="1 8">Homodimer.</text>
</comment>
<evidence type="ECO:0000256" key="8">
    <source>
        <dbReference type="HAMAP-Rule" id="MF_01818"/>
    </source>
</evidence>
<evidence type="ECO:0000256" key="7">
    <source>
        <dbReference type="ARBA" id="ARBA00022833"/>
    </source>
</evidence>
<keyword evidence="7 8" id="KW-0862">Zinc</keyword>
<dbReference type="SUPFAM" id="SSF56281">
    <property type="entry name" value="Metallo-hydrolase/oxidoreductase"/>
    <property type="match status" value="1"/>
</dbReference>
<evidence type="ECO:0000256" key="6">
    <source>
        <dbReference type="ARBA" id="ARBA00022801"/>
    </source>
</evidence>
<feature type="binding site" evidence="8">
    <location>
        <position position="279"/>
    </location>
    <ligand>
        <name>Zn(2+)</name>
        <dbReference type="ChEBI" id="CHEBI:29105"/>
        <label>2</label>
        <note>catalytic</note>
    </ligand>
</feature>
<dbReference type="EC" id="3.1.26.11" evidence="8"/>
<dbReference type="OrthoDB" id="9800940at2"/>
<dbReference type="Proteomes" id="UP000070260">
    <property type="component" value="Chromosome"/>
</dbReference>
<keyword evidence="5 8" id="KW-0255">Endonuclease</keyword>
<sequence length="316" mass="35606">MLNVTLLGTGGGMPMPNRFLSSVVMNFKGRKILLDCGEGTQVSMRVNGTGFKSIDIICISHLHGDHIYGLPGLLSTIGNSGRTEDIYIIGPKGIKEVIEGFLITLPYLPYKLNILEDASNLEFMVKKEKMELVEEDEKISSDLSIKTLELDHSSPCLGYSFNIRRGRKFNVEKALINKVPKELWSKLQRNNEIELDGVKYYSYMVLGDERKGIKLSYTTDTRPTENIPGFIKESDLYICEGTYGSEEDMHKAIKNKHMTFKEAANLAKMGQVKELLLTHFSPSINDPKEFIHNAREVFENSHAGSDGEEKTLNFKE</sequence>
<comment type="catalytic activity">
    <reaction evidence="8">
        <text>Endonucleolytic cleavage of RNA, removing extra 3' nucleotides from tRNA precursor, generating 3' termini of tRNAs. A 3'-hydroxy group is left at the tRNA terminus and a 5'-phosphoryl group is left at the trailer molecule.</text>
        <dbReference type="EC" id="3.1.26.11"/>
    </reaction>
</comment>
<evidence type="ECO:0000256" key="3">
    <source>
        <dbReference type="ARBA" id="ARBA00022722"/>
    </source>
</evidence>
<feature type="binding site" evidence="8">
    <location>
        <position position="220"/>
    </location>
    <ligand>
        <name>Zn(2+)</name>
        <dbReference type="ChEBI" id="CHEBI:29105"/>
        <label>1</label>
        <note>catalytic</note>
    </ligand>
</feature>
<dbReference type="HAMAP" id="MF_01818">
    <property type="entry name" value="RNase_Z_BN"/>
    <property type="match status" value="1"/>
</dbReference>
<feature type="binding site" evidence="8">
    <location>
        <position position="65"/>
    </location>
    <ligand>
        <name>Zn(2+)</name>
        <dbReference type="ChEBI" id="CHEBI:29105"/>
        <label>2</label>
        <note>catalytic</note>
    </ligand>
</feature>
<dbReference type="CDD" id="cd07717">
    <property type="entry name" value="RNaseZ_ZiPD-like_MBL-fold"/>
    <property type="match status" value="1"/>
</dbReference>
<evidence type="ECO:0000256" key="2">
    <source>
        <dbReference type="ARBA" id="ARBA00022694"/>
    </source>
</evidence>
<dbReference type="EMBL" id="CP010994">
    <property type="protein sequence ID" value="AMN35890.1"/>
    <property type="molecule type" value="Genomic_DNA"/>
</dbReference>
<dbReference type="Pfam" id="PF23023">
    <property type="entry name" value="Anti-Pycsar_Apyc1"/>
    <property type="match status" value="1"/>
</dbReference>
<accession>A0A127EIW0</accession>
<dbReference type="Gene3D" id="3.60.15.10">
    <property type="entry name" value="Ribonuclease Z/Hydroxyacylglutathione hydrolase-like"/>
    <property type="match status" value="1"/>
</dbReference>
<proteinExistence type="inferred from homology"/>
<comment type="function">
    <text evidence="8">Zinc phosphodiesterase, which displays some tRNA 3'-processing endonuclease activity. Probably involved in tRNA maturation, by removing a 3'-trailer from precursor tRNA.</text>
</comment>
<dbReference type="AlphaFoldDB" id="A0A127EIW0"/>
<reference evidence="9 10" key="1">
    <citation type="journal article" date="2016" name="PLoS ONE">
        <title>Plasmid Characterization and Chromosome Analysis of Two netF+ Clostridium perfringens Isolates Associated with Foal and Canine Necrotizing Enteritis.</title>
        <authorList>
            <person name="Mehdizadeh Gohari I."/>
            <person name="Kropinski A.M."/>
            <person name="Weese S.J."/>
            <person name="Parreira V.R."/>
            <person name="Whitehead A.E."/>
            <person name="Boerlin P."/>
            <person name="Prescott J.F."/>
        </authorList>
    </citation>
    <scope>NUCLEOTIDE SEQUENCE [LARGE SCALE GENOMIC DNA]</scope>
    <source>
        <strain evidence="9 10">JP838</strain>
    </source>
</reference>
<dbReference type="PANTHER" id="PTHR46018:SF2">
    <property type="entry name" value="ZINC PHOSPHODIESTERASE ELAC PROTEIN 1"/>
    <property type="match status" value="1"/>
</dbReference>
<dbReference type="InterPro" id="IPR036866">
    <property type="entry name" value="RibonucZ/Hydroxyglut_hydro"/>
</dbReference>
<keyword evidence="4 8" id="KW-0479">Metal-binding</keyword>
<dbReference type="RefSeq" id="WP_061428325.1">
    <property type="nucleotide sequence ID" value="NZ_CATNZO010000001.1"/>
</dbReference>
<feature type="binding site" evidence="8">
    <location>
        <position position="66"/>
    </location>
    <ligand>
        <name>Zn(2+)</name>
        <dbReference type="ChEBI" id="CHEBI:29105"/>
        <label>2</label>
        <note>catalytic</note>
    </ligand>
</feature>
<keyword evidence="3 8" id="KW-0540">Nuclease</keyword>
<evidence type="ECO:0000313" key="9">
    <source>
        <dbReference type="EMBL" id="AMN35890.1"/>
    </source>
</evidence>
<evidence type="ECO:0000256" key="5">
    <source>
        <dbReference type="ARBA" id="ARBA00022759"/>
    </source>
</evidence>
<protein>
    <recommendedName>
        <fullName evidence="8">Ribonuclease Z</fullName>
        <shortName evidence="8">RNase Z</shortName>
        <ecNumber evidence="8">3.1.26.11</ecNumber>
    </recommendedName>
    <alternativeName>
        <fullName evidence="8">tRNA 3 endonuclease</fullName>
    </alternativeName>
    <alternativeName>
        <fullName evidence="8">tRNase Z</fullName>
    </alternativeName>
</protein>
<feature type="binding site" evidence="8">
    <location>
        <position position="61"/>
    </location>
    <ligand>
        <name>Zn(2+)</name>
        <dbReference type="ChEBI" id="CHEBI:29105"/>
        <label>1</label>
        <note>catalytic</note>
    </ligand>
</feature>
<evidence type="ECO:0000313" key="10">
    <source>
        <dbReference type="Proteomes" id="UP000070260"/>
    </source>
</evidence>
<feature type="binding site" evidence="8">
    <location>
        <position position="220"/>
    </location>
    <ligand>
        <name>Zn(2+)</name>
        <dbReference type="ChEBI" id="CHEBI:29105"/>
        <label>2</label>
        <note>catalytic</note>
    </ligand>
</feature>
<dbReference type="PANTHER" id="PTHR46018">
    <property type="entry name" value="ZINC PHOSPHODIESTERASE ELAC PROTEIN 1"/>
    <property type="match status" value="1"/>
</dbReference>
<dbReference type="NCBIfam" id="NF000801">
    <property type="entry name" value="PRK00055.1-3"/>
    <property type="match status" value="1"/>
</dbReference>
<dbReference type="PATRIC" id="fig|1502.177.peg.1854"/>
<feature type="binding site" evidence="8">
    <location>
        <position position="152"/>
    </location>
    <ligand>
        <name>Zn(2+)</name>
        <dbReference type="ChEBI" id="CHEBI:29105"/>
        <label>1</label>
        <note>catalytic</note>
    </ligand>
</feature>
<gene>
    <name evidence="8" type="primary">rnz</name>
    <name evidence="9" type="ORF">JFP838_09035</name>
</gene>
<organism evidence="9 10">
    <name type="scientific">Clostridium perfringens</name>
    <dbReference type="NCBI Taxonomy" id="1502"/>
    <lineage>
        <taxon>Bacteria</taxon>
        <taxon>Bacillati</taxon>
        <taxon>Bacillota</taxon>
        <taxon>Clostridia</taxon>
        <taxon>Eubacteriales</taxon>
        <taxon>Clostridiaceae</taxon>
        <taxon>Clostridium</taxon>
    </lineage>
</organism>
<keyword evidence="6 8" id="KW-0378">Hydrolase</keyword>
<evidence type="ECO:0000256" key="4">
    <source>
        <dbReference type="ARBA" id="ARBA00022723"/>
    </source>
</evidence>
<dbReference type="GO" id="GO:0008270">
    <property type="term" value="F:zinc ion binding"/>
    <property type="evidence" value="ECO:0007669"/>
    <property type="project" value="UniProtKB-UniRule"/>
</dbReference>
<comment type="cofactor">
    <cofactor evidence="8">
        <name>Zn(2+)</name>
        <dbReference type="ChEBI" id="CHEBI:29105"/>
    </cofactor>
    <text evidence="8">Binds 2 Zn(2+) ions.</text>
</comment>
<dbReference type="GO" id="GO:0042781">
    <property type="term" value="F:3'-tRNA processing endoribonuclease activity"/>
    <property type="evidence" value="ECO:0007669"/>
    <property type="project" value="UniProtKB-UniRule"/>
</dbReference>
<feature type="active site" description="Proton acceptor" evidence="8">
    <location>
        <position position="65"/>
    </location>
</feature>
<feature type="binding site" evidence="8">
    <location>
        <position position="63"/>
    </location>
    <ligand>
        <name>Zn(2+)</name>
        <dbReference type="ChEBI" id="CHEBI:29105"/>
        <label>1</label>
        <note>catalytic</note>
    </ligand>
</feature>
<evidence type="ECO:0000256" key="1">
    <source>
        <dbReference type="ARBA" id="ARBA00011738"/>
    </source>
</evidence>
<comment type="similarity">
    <text evidence="8">Belongs to the RNase Z family.</text>
</comment>
<dbReference type="InterPro" id="IPR013471">
    <property type="entry name" value="RNase_Z/BN"/>
</dbReference>
<dbReference type="NCBIfam" id="TIGR02651">
    <property type="entry name" value="RNase_Z"/>
    <property type="match status" value="1"/>
</dbReference>
<name>A0A127EIW0_CLOPF</name>